<evidence type="ECO:0000256" key="8">
    <source>
        <dbReference type="ARBA" id="ARBA00048679"/>
    </source>
</evidence>
<dbReference type="GO" id="GO:0005524">
    <property type="term" value="F:ATP binding"/>
    <property type="evidence" value="ECO:0007669"/>
    <property type="project" value="UniProtKB-UniRule"/>
</dbReference>
<dbReference type="EMBL" id="JANBOI010000004">
    <property type="protein sequence ID" value="KAJ1736043.1"/>
    <property type="molecule type" value="Genomic_DNA"/>
</dbReference>
<feature type="binding site" evidence="9">
    <location>
        <position position="583"/>
    </location>
    <ligand>
        <name>ATP</name>
        <dbReference type="ChEBI" id="CHEBI:30616"/>
    </ligand>
</feature>
<evidence type="ECO:0000256" key="3">
    <source>
        <dbReference type="ARBA" id="ARBA00022679"/>
    </source>
</evidence>
<keyword evidence="13" id="KW-1185">Reference proteome</keyword>
<dbReference type="InterPro" id="IPR000719">
    <property type="entry name" value="Prot_kinase_dom"/>
</dbReference>
<gene>
    <name evidence="12" type="ORF">LPJ61_000186</name>
</gene>
<keyword evidence="2" id="KW-0723">Serine/threonine-protein kinase</keyword>
<dbReference type="PANTHER" id="PTHR43895:SF152">
    <property type="entry name" value="SERINE_THREONINE-PROTEIN KINASE TOS3"/>
    <property type="match status" value="1"/>
</dbReference>
<feature type="region of interest" description="Disordered" evidence="10">
    <location>
        <begin position="209"/>
        <end position="233"/>
    </location>
</feature>
<dbReference type="InterPro" id="IPR008271">
    <property type="entry name" value="Ser/Thr_kinase_AS"/>
</dbReference>
<feature type="region of interest" description="Disordered" evidence="10">
    <location>
        <begin position="854"/>
        <end position="970"/>
    </location>
</feature>
<feature type="compositionally biased region" description="Basic and acidic residues" evidence="10">
    <location>
        <begin position="10"/>
        <end position="19"/>
    </location>
</feature>
<dbReference type="FunFam" id="3.30.200.20:FF:000206">
    <property type="entry name" value="Serine/threonine-protein kinase Ssp1"/>
    <property type="match status" value="1"/>
</dbReference>
<feature type="compositionally biased region" description="Acidic residues" evidence="10">
    <location>
        <begin position="907"/>
        <end position="925"/>
    </location>
</feature>
<feature type="region of interest" description="Disordered" evidence="10">
    <location>
        <begin position="1"/>
        <end position="71"/>
    </location>
</feature>
<dbReference type="Gene3D" id="1.10.510.10">
    <property type="entry name" value="Transferase(Phosphotransferase) domain 1"/>
    <property type="match status" value="2"/>
</dbReference>
<evidence type="ECO:0000256" key="4">
    <source>
        <dbReference type="ARBA" id="ARBA00022741"/>
    </source>
</evidence>
<keyword evidence="6 9" id="KW-0067">ATP-binding</keyword>
<dbReference type="GO" id="GO:0007165">
    <property type="term" value="P:signal transduction"/>
    <property type="evidence" value="ECO:0007669"/>
    <property type="project" value="TreeGrafter"/>
</dbReference>
<feature type="compositionally biased region" description="Low complexity" evidence="10">
    <location>
        <begin position="1133"/>
        <end position="1151"/>
    </location>
</feature>
<dbReference type="Pfam" id="PF00069">
    <property type="entry name" value="Pkinase"/>
    <property type="match status" value="2"/>
</dbReference>
<dbReference type="PANTHER" id="PTHR43895">
    <property type="entry name" value="CALCIUM/CALMODULIN-DEPENDENT PROTEIN KINASE KINASE-RELATED"/>
    <property type="match status" value="1"/>
</dbReference>
<dbReference type="Proteomes" id="UP001143981">
    <property type="component" value="Unassembled WGS sequence"/>
</dbReference>
<protein>
    <recommendedName>
        <fullName evidence="1">non-specific serine/threonine protein kinase</fullName>
        <ecNumber evidence="1">2.7.11.1</ecNumber>
    </recommendedName>
</protein>
<evidence type="ECO:0000313" key="12">
    <source>
        <dbReference type="EMBL" id="KAJ1736043.1"/>
    </source>
</evidence>
<accession>A0A9W8D1U8</accession>
<comment type="catalytic activity">
    <reaction evidence="8">
        <text>L-seryl-[protein] + ATP = O-phospho-L-seryl-[protein] + ADP + H(+)</text>
        <dbReference type="Rhea" id="RHEA:17989"/>
        <dbReference type="Rhea" id="RHEA-COMP:9863"/>
        <dbReference type="Rhea" id="RHEA-COMP:11604"/>
        <dbReference type="ChEBI" id="CHEBI:15378"/>
        <dbReference type="ChEBI" id="CHEBI:29999"/>
        <dbReference type="ChEBI" id="CHEBI:30616"/>
        <dbReference type="ChEBI" id="CHEBI:83421"/>
        <dbReference type="ChEBI" id="CHEBI:456216"/>
        <dbReference type="EC" id="2.7.11.1"/>
    </reaction>
</comment>
<comment type="catalytic activity">
    <reaction evidence="7">
        <text>L-threonyl-[protein] + ATP = O-phospho-L-threonyl-[protein] + ADP + H(+)</text>
        <dbReference type="Rhea" id="RHEA:46608"/>
        <dbReference type="Rhea" id="RHEA-COMP:11060"/>
        <dbReference type="Rhea" id="RHEA-COMP:11605"/>
        <dbReference type="ChEBI" id="CHEBI:15378"/>
        <dbReference type="ChEBI" id="CHEBI:30013"/>
        <dbReference type="ChEBI" id="CHEBI:30616"/>
        <dbReference type="ChEBI" id="CHEBI:61977"/>
        <dbReference type="ChEBI" id="CHEBI:456216"/>
        <dbReference type="EC" id="2.7.11.1"/>
    </reaction>
</comment>
<reference evidence="12" key="1">
    <citation type="submission" date="2022-07" db="EMBL/GenBank/DDBJ databases">
        <title>Phylogenomic reconstructions and comparative analyses of Kickxellomycotina fungi.</title>
        <authorList>
            <person name="Reynolds N.K."/>
            <person name="Stajich J.E."/>
            <person name="Barry K."/>
            <person name="Grigoriev I.V."/>
            <person name="Crous P."/>
            <person name="Smith M.E."/>
        </authorList>
    </citation>
    <scope>NUCLEOTIDE SEQUENCE</scope>
    <source>
        <strain evidence="12">BCRC 34381</strain>
    </source>
</reference>
<evidence type="ECO:0000259" key="11">
    <source>
        <dbReference type="PROSITE" id="PS50011"/>
    </source>
</evidence>
<feature type="compositionally biased region" description="Polar residues" evidence="10">
    <location>
        <begin position="254"/>
        <end position="263"/>
    </location>
</feature>
<evidence type="ECO:0000256" key="6">
    <source>
        <dbReference type="ARBA" id="ARBA00022840"/>
    </source>
</evidence>
<dbReference type="GO" id="GO:0004674">
    <property type="term" value="F:protein serine/threonine kinase activity"/>
    <property type="evidence" value="ECO:0007669"/>
    <property type="project" value="UniProtKB-KW"/>
</dbReference>
<dbReference type="InterPro" id="IPR017441">
    <property type="entry name" value="Protein_kinase_ATP_BS"/>
</dbReference>
<dbReference type="SUPFAM" id="SSF56112">
    <property type="entry name" value="Protein kinase-like (PK-like)"/>
    <property type="match status" value="2"/>
</dbReference>
<dbReference type="InterPro" id="IPR011009">
    <property type="entry name" value="Kinase-like_dom_sf"/>
</dbReference>
<feature type="domain" description="Protein kinase" evidence="11">
    <location>
        <begin position="554"/>
        <end position="1290"/>
    </location>
</feature>
<feature type="region of interest" description="Disordered" evidence="10">
    <location>
        <begin position="246"/>
        <end position="296"/>
    </location>
</feature>
<dbReference type="Gene3D" id="3.30.200.20">
    <property type="entry name" value="Phosphorylase Kinase, domain 1"/>
    <property type="match status" value="1"/>
</dbReference>
<evidence type="ECO:0000256" key="5">
    <source>
        <dbReference type="ARBA" id="ARBA00022777"/>
    </source>
</evidence>
<evidence type="ECO:0000313" key="13">
    <source>
        <dbReference type="Proteomes" id="UP001143981"/>
    </source>
</evidence>
<evidence type="ECO:0000256" key="7">
    <source>
        <dbReference type="ARBA" id="ARBA00047899"/>
    </source>
</evidence>
<keyword evidence="5" id="KW-0418">Kinase</keyword>
<dbReference type="PROSITE" id="PS00107">
    <property type="entry name" value="PROTEIN_KINASE_ATP"/>
    <property type="match status" value="1"/>
</dbReference>
<feature type="region of interest" description="Disordered" evidence="10">
    <location>
        <begin position="1056"/>
        <end position="1168"/>
    </location>
</feature>
<sequence>MGRLSLAIGRQKEGADGRGKAKHLRTSLKGLLGISGSERASADPGDTSDYASFVDADSEGTPGSPHYYGLQPAADAQGARFAAAASASVPVEPGPLDAGGGYHDAAARAHAPDRPPIAGERHAHADIAPVLRERKSASAAGELARADSDAERPGWRRRGSLLSSRLSAPLRKDLNASTASISSAIVSAQGSRPIARKDSMPQFSAAYRHHQRLASHPEAAETAEPPPSWRDGSALRVASSAISNELPAHHPASGISTGASTPQERTHRSPSVPFLTQLPPAAGTHAGAQTASAGPGQQLVSPYLRAVSSGLGRYNAGGRSRAFAGGFSSTRPTHDRIPRLSLAGSHEGCSPPGTPLHTTLSAPGDKGTATSLPMTFLVSPRARANSGTKYGVTVAQPLNSMPGRDAGLCKRTLSSATIPSLELDAPASPKVMAGGVDMSEFGVVSSASTAGSTRSASNSAPTPPTAYSGTAGAPISAAIAPLPKEPDAACGCACTGASGDGDAGTSADARLPASQQPIQGADTAAGRAADTVHETHHMEVQHDPHTGRKMINQYMIIRELGRGTHGKVKLAFDTISGEYYAIKVIDKESRDRRLRPAAALAQRGIHSRPRRSHGHLRIDVEKMEKVKREIAILKKCRHPNVVRLREVIDDAHARRIYLVIEYMDRGEVVWRDADHLPAMSADKARSVFRDLVLGVEYLHYVGVLHRDLKPQNLLCSKAGTVKISDFGVSFLSRRMDKRSPRSQPPGSAAAASSGFPLPTADGDMPPTHTHLHHCASQPLMSGPLPRTSGASLLLRGSRRHAGYDKAMPPSSHTNAQWGGQALHQQLEQLRFQPDGHSQRPVSQVVCQQATSGMTDEFGAPADVRHRPAKQLDGGLPELPADSPDASPVCKLPPEFLSADSSVYDPFDSSDSDEFFSSSDDDDGDDGGSGNESDYGSQSGRAAFGKTDDLGPDVIGGAQKTASSSDDGNSECGIVFGVLPPRGDACAAAGDTVGGTSGSCGRHRRKGTLGEISFSSDEKGEERELAKTAGTPAFFAPELCCMPEELARVLKHERMQRRATVAEAEPQDHSAPAPASPSKRTHTVHTSGGEWEADGAHGHPVSLHAEPPSAGDGARGSPKAAAKRHSALTSLLARPFSSKGRPSSRSSSRSSVAPPPAQLGDAGAGSEDELDRPLPANLITPAIDIWAMGVTLYCLLYGRVPFQASTEFELFNIIPRKPLEFPQYLAVVEDGEDAHLGSALFDMPSGERLPRTRRVQLPELDPGARDLLSRMLDKDLRTRITIDEIKRHPWVVKGLERPTSWARETDPTCRPSLTITVQEVEQALVPKVRQRQGFRASVRRRISLLSPRVPRGQRTAAVKANSSFDWLKIW</sequence>
<feature type="compositionally biased region" description="Low complexity" evidence="10">
    <location>
        <begin position="744"/>
        <end position="758"/>
    </location>
</feature>
<dbReference type="OrthoDB" id="68483at2759"/>
<evidence type="ECO:0000256" key="9">
    <source>
        <dbReference type="PROSITE-ProRule" id="PRU10141"/>
    </source>
</evidence>
<dbReference type="PROSITE" id="PS50011">
    <property type="entry name" value="PROTEIN_KINASE_DOM"/>
    <property type="match status" value="1"/>
</dbReference>
<name>A0A9W8D1U8_9FUNG</name>
<dbReference type="EC" id="2.7.11.1" evidence="1"/>
<feature type="region of interest" description="Disordered" evidence="10">
    <location>
        <begin position="735"/>
        <end position="765"/>
    </location>
</feature>
<keyword evidence="3" id="KW-0808">Transferase</keyword>
<evidence type="ECO:0000256" key="10">
    <source>
        <dbReference type="SAM" id="MobiDB-lite"/>
    </source>
</evidence>
<keyword evidence="4 9" id="KW-0547">Nucleotide-binding</keyword>
<dbReference type="PROSITE" id="PS00108">
    <property type="entry name" value="PROTEIN_KINASE_ST"/>
    <property type="match status" value="1"/>
</dbReference>
<comment type="caution">
    <text evidence="12">The sequence shown here is derived from an EMBL/GenBank/DDBJ whole genome shotgun (WGS) entry which is preliminary data.</text>
</comment>
<proteinExistence type="predicted"/>
<evidence type="ECO:0000256" key="1">
    <source>
        <dbReference type="ARBA" id="ARBA00012513"/>
    </source>
</evidence>
<evidence type="ECO:0000256" key="2">
    <source>
        <dbReference type="ARBA" id="ARBA00022527"/>
    </source>
</evidence>
<dbReference type="SMART" id="SM00220">
    <property type="entry name" value="S_TKc"/>
    <property type="match status" value="1"/>
</dbReference>
<organism evidence="12 13">
    <name type="scientific">Coemansia biformis</name>
    <dbReference type="NCBI Taxonomy" id="1286918"/>
    <lineage>
        <taxon>Eukaryota</taxon>
        <taxon>Fungi</taxon>
        <taxon>Fungi incertae sedis</taxon>
        <taxon>Zoopagomycota</taxon>
        <taxon>Kickxellomycotina</taxon>
        <taxon>Kickxellomycetes</taxon>
        <taxon>Kickxellales</taxon>
        <taxon>Kickxellaceae</taxon>
        <taxon>Coemansia</taxon>
    </lineage>
</organism>